<gene>
    <name evidence="9" type="ordered locus">M5M_17105</name>
</gene>
<comment type="similarity">
    <text evidence="2 7">Belongs to the ExbD/TolR family.</text>
</comment>
<dbReference type="Pfam" id="PF02472">
    <property type="entry name" value="ExbD"/>
    <property type="match status" value="1"/>
</dbReference>
<keyword evidence="3" id="KW-1003">Cell membrane</keyword>
<evidence type="ECO:0000256" key="5">
    <source>
        <dbReference type="ARBA" id="ARBA00022989"/>
    </source>
</evidence>
<evidence type="ECO:0000256" key="7">
    <source>
        <dbReference type="RuleBase" id="RU003879"/>
    </source>
</evidence>
<protein>
    <submittedName>
        <fullName evidence="9">Biopolymer transport ExbD2 protein</fullName>
    </submittedName>
</protein>
<evidence type="ECO:0000256" key="3">
    <source>
        <dbReference type="ARBA" id="ARBA00022475"/>
    </source>
</evidence>
<dbReference type="Gene3D" id="3.30.420.270">
    <property type="match status" value="1"/>
</dbReference>
<accession>K4KNC9</accession>
<keyword evidence="7" id="KW-0813">Transport</keyword>
<dbReference type="eggNOG" id="COG0848">
    <property type="taxonomic scope" value="Bacteria"/>
</dbReference>
<dbReference type="RefSeq" id="WP_015048704.1">
    <property type="nucleotide sequence ID" value="NC_018868.3"/>
</dbReference>
<keyword evidence="5 8" id="KW-1133">Transmembrane helix</keyword>
<dbReference type="HOGENOM" id="CLU_085305_3_0_6"/>
<dbReference type="KEGG" id="saga:M5M_17105"/>
<dbReference type="GO" id="GO:0005886">
    <property type="term" value="C:plasma membrane"/>
    <property type="evidence" value="ECO:0007669"/>
    <property type="project" value="UniProtKB-SubCell"/>
</dbReference>
<sequence length="137" mass="15169">MHKKPFANASDQSDIDLTPMLDVVFILLIFFIVTASFVKEQVLDVSLPESITEDKSTVQQPIVVKVDASNRIWLEERQVDARALRANFERLHAEDPKAPVVVRADLKSNAATYVAVADAARQASIVQVQLLPVSESI</sequence>
<comment type="subcellular location">
    <subcellularLocation>
        <location evidence="1">Cell membrane</location>
        <topology evidence="1">Single-pass membrane protein</topology>
    </subcellularLocation>
    <subcellularLocation>
        <location evidence="7">Cell membrane</location>
        <topology evidence="7">Single-pass type II membrane protein</topology>
    </subcellularLocation>
</comment>
<evidence type="ECO:0000256" key="8">
    <source>
        <dbReference type="SAM" id="Phobius"/>
    </source>
</evidence>
<keyword evidence="7" id="KW-0653">Protein transport</keyword>
<keyword evidence="10" id="KW-1185">Reference proteome</keyword>
<evidence type="ECO:0000256" key="1">
    <source>
        <dbReference type="ARBA" id="ARBA00004162"/>
    </source>
</evidence>
<dbReference type="EMBL" id="CP003746">
    <property type="protein sequence ID" value="AFV00552.1"/>
    <property type="molecule type" value="Genomic_DNA"/>
</dbReference>
<dbReference type="AlphaFoldDB" id="K4KNC9"/>
<evidence type="ECO:0000256" key="6">
    <source>
        <dbReference type="ARBA" id="ARBA00023136"/>
    </source>
</evidence>
<proteinExistence type="inferred from homology"/>
<dbReference type="GO" id="GO:0022857">
    <property type="term" value="F:transmembrane transporter activity"/>
    <property type="evidence" value="ECO:0007669"/>
    <property type="project" value="InterPro"/>
</dbReference>
<dbReference type="GO" id="GO:0015031">
    <property type="term" value="P:protein transport"/>
    <property type="evidence" value="ECO:0007669"/>
    <property type="project" value="UniProtKB-KW"/>
</dbReference>
<dbReference type="PANTHER" id="PTHR30558:SF13">
    <property type="entry name" value="BIOPOLYMER TRANSPORT PROTEIN EXBD2"/>
    <property type="match status" value="1"/>
</dbReference>
<evidence type="ECO:0000313" key="9">
    <source>
        <dbReference type="EMBL" id="AFV00552.1"/>
    </source>
</evidence>
<reference evidence="9 10" key="1">
    <citation type="journal article" date="2013" name="Genome Announc.">
        <title>Complete genome sequence of Simiduia agarivorans SA1(T), a marine bacterium able to degrade a variety of polysaccharides.</title>
        <authorList>
            <person name="Lin S.Y."/>
            <person name="Shieh W.Y."/>
            <person name="Chen J.S."/>
            <person name="Tang S.L."/>
        </authorList>
    </citation>
    <scope>NUCLEOTIDE SEQUENCE [LARGE SCALE GENOMIC DNA]</scope>
    <source>
        <strain evidence="10">DSM 21679 / JCM 13881 / BCRC 17597 / SA1</strain>
    </source>
</reference>
<dbReference type="Proteomes" id="UP000000466">
    <property type="component" value="Chromosome"/>
</dbReference>
<dbReference type="PANTHER" id="PTHR30558">
    <property type="entry name" value="EXBD MEMBRANE COMPONENT OF PMF-DRIVEN MACROMOLECULE IMPORT SYSTEM"/>
    <property type="match status" value="1"/>
</dbReference>
<keyword evidence="6 8" id="KW-0472">Membrane</keyword>
<dbReference type="OrthoDB" id="9793581at2"/>
<evidence type="ECO:0000256" key="4">
    <source>
        <dbReference type="ARBA" id="ARBA00022692"/>
    </source>
</evidence>
<keyword evidence="4 7" id="KW-0812">Transmembrane</keyword>
<organism evidence="9 10">
    <name type="scientific">Simiduia agarivorans (strain DSM 21679 / JCM 13881 / BCRC 17597 / SA1)</name>
    <dbReference type="NCBI Taxonomy" id="1117647"/>
    <lineage>
        <taxon>Bacteria</taxon>
        <taxon>Pseudomonadati</taxon>
        <taxon>Pseudomonadota</taxon>
        <taxon>Gammaproteobacteria</taxon>
        <taxon>Cellvibrionales</taxon>
        <taxon>Cellvibrionaceae</taxon>
        <taxon>Simiduia</taxon>
    </lineage>
</organism>
<dbReference type="STRING" id="1117647.M5M_17105"/>
<feature type="transmembrane region" description="Helical" evidence="8">
    <location>
        <begin position="20"/>
        <end position="38"/>
    </location>
</feature>
<evidence type="ECO:0000313" key="10">
    <source>
        <dbReference type="Proteomes" id="UP000000466"/>
    </source>
</evidence>
<evidence type="ECO:0000256" key="2">
    <source>
        <dbReference type="ARBA" id="ARBA00005811"/>
    </source>
</evidence>
<dbReference type="InterPro" id="IPR003400">
    <property type="entry name" value="ExbD"/>
</dbReference>
<name>K4KNC9_SIMAS</name>